<dbReference type="Pfam" id="PF25683">
    <property type="entry name" value="URGCP_GTPase"/>
    <property type="match status" value="1"/>
</dbReference>
<feature type="compositionally biased region" description="Polar residues" evidence="4">
    <location>
        <begin position="255"/>
        <end position="270"/>
    </location>
</feature>
<gene>
    <name evidence="7" type="ORF">MBJ925_LOCUS7034</name>
    <name evidence="8" type="ORF">SMN809_LOCUS23761</name>
</gene>
<evidence type="ECO:0000313" key="8">
    <source>
        <dbReference type="EMBL" id="CAF4245537.1"/>
    </source>
</evidence>
<dbReference type="EMBL" id="CAJOBI010026082">
    <property type="protein sequence ID" value="CAF4245537.1"/>
    <property type="molecule type" value="Genomic_DNA"/>
</dbReference>
<dbReference type="InterPro" id="IPR027417">
    <property type="entry name" value="P-loop_NTPase"/>
</dbReference>
<dbReference type="SUPFAM" id="SSF52540">
    <property type="entry name" value="P-loop containing nucleoside triphosphate hydrolases"/>
    <property type="match status" value="1"/>
</dbReference>
<evidence type="ECO:0000256" key="1">
    <source>
        <dbReference type="ARBA" id="ARBA00022741"/>
    </source>
</evidence>
<protein>
    <submittedName>
        <fullName evidence="7">Uncharacterized protein</fullName>
    </submittedName>
</protein>
<sequence>MATTDSTSRPSSAASLQDITLDDRPSAAMTPDGEQFILQLINLLELDDDSSEARRIALDLIAQGRQRLTHYSGDIVEDTYKTLMSNDHDDLLTLLGKAIRHEWTTREPAWLDLFLNEKKVKEPEIYERIINLVAEHGCTWMRGCRPLALVILFQYKVFESFDIQTNGKFGEIWCKVTEHGRQGCLDAPALERDDEPLLLALKEFYRDQVTQRLKSVNISEAKRIAVLDLAIDLAARNGWDGLKHEQLQKKLPANAFTQLNRGGGSRSSPNPMEGPSAPQDTIPGSPQDTTPLSNAADTPSKFLGEQDAVRSCVNRDHLLTMKDLTEAGELMYTTDTLKTISEKLIADFNATEPKQFSKLMKDCLIPMMYLLKRELNLLDFTKFIKQGLMTNRSIPRSSQRMLVDILLKNSEHILARTLVKRLSKRNPLPFFQVSGDSQQLLPYVIHVWDYTKPTILSFGIGPCPGKSSLINSLFLSNFEQSVSSSYFQGTIDIDFGYSFVQARPINIADAHGSMSFDLLGKVNRLFDGFIIHVNTKFLFDNFDLVKQFLASLPNDVYRYLLIRDSTFDENETILGQLPVDDKLFLCQVIDKKAVDSEKFVNLVLEKIYRSDTFLIQRRSENDLGSQFQTLFSPECLTKLNAEKQLVDSIKPTLIIGNQNHFPLYNIFAQMCKKRIELSELNFYGSQDKNTMFTTQAALGELEMKLRAHDSNQADCGKAFKTFFNLMNNDSRLINLNILASTLKQELDNVLMNGSHTGDWPYEHRLSMEVHWRNAIVCYDHMSSNEEKEKLVQYYHEMIATGQSFEIIDGDNFYCQSKFLETAMSKMHGKRVLVISVIGPQSSGKSTLLNYMFGTSFDVRDGRCTRGKQYSLYYYYHNF</sequence>
<dbReference type="PANTHER" id="PTHR22796">
    <property type="entry name" value="URG4-RELATED"/>
    <property type="match status" value="1"/>
</dbReference>
<dbReference type="AlphaFoldDB" id="A0A816MF10"/>
<dbReference type="PANTHER" id="PTHR22796:SF1">
    <property type="entry name" value="VWFA DOMAIN-CONTAINING PROTEIN"/>
    <property type="match status" value="1"/>
</dbReference>
<dbReference type="InterPro" id="IPR030386">
    <property type="entry name" value="G_GB1_RHD3_dom"/>
</dbReference>
<feature type="compositionally biased region" description="Polar residues" evidence="4">
    <location>
        <begin position="1"/>
        <end position="18"/>
    </location>
</feature>
<dbReference type="Proteomes" id="UP000676336">
    <property type="component" value="Unassembled WGS sequence"/>
</dbReference>
<comment type="similarity">
    <text evidence="3">Belongs to the TRAFAC class dynamin-like GTPase superfamily. GB1/RHD3 GTPase family.</text>
</comment>
<evidence type="ECO:0000256" key="3">
    <source>
        <dbReference type="PROSITE-ProRule" id="PRU01052"/>
    </source>
</evidence>
<dbReference type="InterPro" id="IPR030383">
    <property type="entry name" value="G_VLIG_dom"/>
</dbReference>
<feature type="region of interest" description="Disordered" evidence="4">
    <location>
        <begin position="1"/>
        <end position="25"/>
    </location>
</feature>
<evidence type="ECO:0000259" key="5">
    <source>
        <dbReference type="PROSITE" id="PS51715"/>
    </source>
</evidence>
<dbReference type="EMBL" id="CAJNRE010002384">
    <property type="protein sequence ID" value="CAF1975965.1"/>
    <property type="molecule type" value="Genomic_DNA"/>
</dbReference>
<dbReference type="PROSITE" id="PS51717">
    <property type="entry name" value="G_VLIG"/>
    <property type="match status" value="1"/>
</dbReference>
<evidence type="ECO:0000313" key="7">
    <source>
        <dbReference type="EMBL" id="CAF1975965.1"/>
    </source>
</evidence>
<evidence type="ECO:0000256" key="2">
    <source>
        <dbReference type="ARBA" id="ARBA00023134"/>
    </source>
</evidence>
<dbReference type="Gene3D" id="3.40.50.300">
    <property type="entry name" value="P-loop containing nucleotide triphosphate hydrolases"/>
    <property type="match status" value="1"/>
</dbReference>
<keyword evidence="2" id="KW-0342">GTP-binding</keyword>
<name>A0A816MF10_9BILA</name>
<keyword evidence="1" id="KW-0547">Nucleotide-binding</keyword>
<reference evidence="7" key="1">
    <citation type="submission" date="2021-02" db="EMBL/GenBank/DDBJ databases">
        <authorList>
            <person name="Nowell W R."/>
        </authorList>
    </citation>
    <scope>NUCLEOTIDE SEQUENCE</scope>
</reference>
<comment type="caution">
    <text evidence="7">The sequence shown here is derived from an EMBL/GenBank/DDBJ whole genome shotgun (WGS) entry which is preliminary data.</text>
</comment>
<accession>A0A816MF10</accession>
<feature type="domain" description="VLIG-type G" evidence="6">
    <location>
        <begin position="828"/>
        <end position="878"/>
    </location>
</feature>
<evidence type="ECO:0000259" key="6">
    <source>
        <dbReference type="PROSITE" id="PS51717"/>
    </source>
</evidence>
<dbReference type="Proteomes" id="UP000663824">
    <property type="component" value="Unassembled WGS sequence"/>
</dbReference>
<proteinExistence type="inferred from homology"/>
<organism evidence="7 9">
    <name type="scientific">Rotaria magnacalcarata</name>
    <dbReference type="NCBI Taxonomy" id="392030"/>
    <lineage>
        <taxon>Eukaryota</taxon>
        <taxon>Metazoa</taxon>
        <taxon>Spiralia</taxon>
        <taxon>Gnathifera</taxon>
        <taxon>Rotifera</taxon>
        <taxon>Eurotatoria</taxon>
        <taxon>Bdelloidea</taxon>
        <taxon>Philodinida</taxon>
        <taxon>Philodinidae</taxon>
        <taxon>Rotaria</taxon>
    </lineage>
</organism>
<feature type="domain" description="GB1/RHD3-type G" evidence="5">
    <location>
        <begin position="828"/>
        <end position="878"/>
    </location>
</feature>
<evidence type="ECO:0000256" key="4">
    <source>
        <dbReference type="SAM" id="MobiDB-lite"/>
    </source>
</evidence>
<evidence type="ECO:0000313" key="9">
    <source>
        <dbReference type="Proteomes" id="UP000663824"/>
    </source>
</evidence>
<dbReference type="PROSITE" id="PS51715">
    <property type="entry name" value="G_GB1_RHD3"/>
    <property type="match status" value="1"/>
</dbReference>
<feature type="region of interest" description="Disordered" evidence="4">
    <location>
        <begin position="253"/>
        <end position="299"/>
    </location>
</feature>
<dbReference type="GO" id="GO:0005525">
    <property type="term" value="F:GTP binding"/>
    <property type="evidence" value="ECO:0007669"/>
    <property type="project" value="UniProtKB-KW"/>
</dbReference>
<feature type="compositionally biased region" description="Polar residues" evidence="4">
    <location>
        <begin position="278"/>
        <end position="297"/>
    </location>
</feature>